<dbReference type="AlphaFoldDB" id="A0A371DQT5"/>
<evidence type="ECO:0000313" key="2">
    <source>
        <dbReference type="EMBL" id="RDX54899.1"/>
    </source>
</evidence>
<dbReference type="EMBL" id="KZ857383">
    <property type="protein sequence ID" value="RDX54899.1"/>
    <property type="molecule type" value="Genomic_DNA"/>
</dbReference>
<keyword evidence="3" id="KW-1185">Reference proteome</keyword>
<feature type="region of interest" description="Disordered" evidence="1">
    <location>
        <begin position="1"/>
        <end position="22"/>
    </location>
</feature>
<protein>
    <submittedName>
        <fullName evidence="2">Uncharacterized protein</fullName>
    </submittedName>
</protein>
<sequence>MRQRRSRMPASAVPASRHSSRHVRTCLGKGTNNWASRISSAREHQKLVGDRCYVSTWRTSRLVLACNALRPVTIFVPLTHAAHTRQVPIHQPAKPRVPALNSHIAPVRIIVFSGRLKQSRYESPELLEVLEAHDSFMQDTVLESIPGICLASW</sequence>
<gene>
    <name evidence="2" type="ORF">OH76DRAFT_847544</name>
</gene>
<dbReference type="Proteomes" id="UP000256964">
    <property type="component" value="Unassembled WGS sequence"/>
</dbReference>
<evidence type="ECO:0000256" key="1">
    <source>
        <dbReference type="SAM" id="MobiDB-lite"/>
    </source>
</evidence>
<organism evidence="2 3">
    <name type="scientific">Lentinus brumalis</name>
    <dbReference type="NCBI Taxonomy" id="2498619"/>
    <lineage>
        <taxon>Eukaryota</taxon>
        <taxon>Fungi</taxon>
        <taxon>Dikarya</taxon>
        <taxon>Basidiomycota</taxon>
        <taxon>Agaricomycotina</taxon>
        <taxon>Agaricomycetes</taxon>
        <taxon>Polyporales</taxon>
        <taxon>Polyporaceae</taxon>
        <taxon>Lentinus</taxon>
    </lineage>
</organism>
<reference evidence="2 3" key="1">
    <citation type="journal article" date="2018" name="Biotechnol. Biofuels">
        <title>Integrative visual omics of the white-rot fungus Polyporus brumalis exposes the biotechnological potential of its oxidative enzymes for delignifying raw plant biomass.</title>
        <authorList>
            <person name="Miyauchi S."/>
            <person name="Rancon A."/>
            <person name="Drula E."/>
            <person name="Hage H."/>
            <person name="Chaduli D."/>
            <person name="Favel A."/>
            <person name="Grisel S."/>
            <person name="Henrissat B."/>
            <person name="Herpoel-Gimbert I."/>
            <person name="Ruiz-Duenas F.J."/>
            <person name="Chevret D."/>
            <person name="Hainaut M."/>
            <person name="Lin J."/>
            <person name="Wang M."/>
            <person name="Pangilinan J."/>
            <person name="Lipzen A."/>
            <person name="Lesage-Meessen L."/>
            <person name="Navarro D."/>
            <person name="Riley R."/>
            <person name="Grigoriev I.V."/>
            <person name="Zhou S."/>
            <person name="Raouche S."/>
            <person name="Rosso M.N."/>
        </authorList>
    </citation>
    <scope>NUCLEOTIDE SEQUENCE [LARGE SCALE GENOMIC DNA]</scope>
    <source>
        <strain evidence="2 3">BRFM 1820</strain>
    </source>
</reference>
<accession>A0A371DQT5</accession>
<proteinExistence type="predicted"/>
<name>A0A371DQT5_9APHY</name>
<evidence type="ECO:0000313" key="3">
    <source>
        <dbReference type="Proteomes" id="UP000256964"/>
    </source>
</evidence>